<proteinExistence type="predicted"/>
<comment type="caution">
    <text evidence="2">The sequence shown here is derived from an EMBL/GenBank/DDBJ whole genome shotgun (WGS) entry which is preliminary data.</text>
</comment>
<feature type="transmembrane region" description="Helical" evidence="1">
    <location>
        <begin position="140"/>
        <end position="159"/>
    </location>
</feature>
<sequence length="160" mass="17873">ESTNVKNFQECGYKLDSSRERELESQCNELLLETEFFANKCSEFRNAKALAEARSDKSDTISEELAWPRSVITGGDEENKSITNEICSEVSDTEISRVEDPLQCNKDSTISPNETYPQILIEETETIPAVVKLKTHYSTIGALESPLIALLLLALLIIIT</sequence>
<name>A0ABN7WXA0_GIGMA</name>
<organism evidence="2 3">
    <name type="scientific">Gigaspora margarita</name>
    <dbReference type="NCBI Taxonomy" id="4874"/>
    <lineage>
        <taxon>Eukaryota</taxon>
        <taxon>Fungi</taxon>
        <taxon>Fungi incertae sedis</taxon>
        <taxon>Mucoromycota</taxon>
        <taxon>Glomeromycotina</taxon>
        <taxon>Glomeromycetes</taxon>
        <taxon>Diversisporales</taxon>
        <taxon>Gigasporaceae</taxon>
        <taxon>Gigaspora</taxon>
    </lineage>
</organism>
<keyword evidence="1" id="KW-0812">Transmembrane</keyword>
<protein>
    <submittedName>
        <fullName evidence="2">6343_t:CDS:1</fullName>
    </submittedName>
</protein>
<evidence type="ECO:0000313" key="2">
    <source>
        <dbReference type="EMBL" id="CAG8843017.1"/>
    </source>
</evidence>
<dbReference type="Proteomes" id="UP000789901">
    <property type="component" value="Unassembled WGS sequence"/>
</dbReference>
<gene>
    <name evidence="2" type="ORF">GMARGA_LOCUS36308</name>
</gene>
<feature type="non-terminal residue" evidence="2">
    <location>
        <position position="1"/>
    </location>
</feature>
<dbReference type="EMBL" id="CAJVQB010070992">
    <property type="protein sequence ID" value="CAG8843017.1"/>
    <property type="molecule type" value="Genomic_DNA"/>
</dbReference>
<evidence type="ECO:0000256" key="1">
    <source>
        <dbReference type="SAM" id="Phobius"/>
    </source>
</evidence>
<feature type="non-terminal residue" evidence="2">
    <location>
        <position position="160"/>
    </location>
</feature>
<keyword evidence="3" id="KW-1185">Reference proteome</keyword>
<keyword evidence="1" id="KW-0472">Membrane</keyword>
<accession>A0ABN7WXA0</accession>
<reference evidence="2 3" key="1">
    <citation type="submission" date="2021-06" db="EMBL/GenBank/DDBJ databases">
        <authorList>
            <person name="Kallberg Y."/>
            <person name="Tangrot J."/>
            <person name="Rosling A."/>
        </authorList>
    </citation>
    <scope>NUCLEOTIDE SEQUENCE [LARGE SCALE GENOMIC DNA]</scope>
    <source>
        <strain evidence="2 3">120-4 pot B 10/14</strain>
    </source>
</reference>
<evidence type="ECO:0000313" key="3">
    <source>
        <dbReference type="Proteomes" id="UP000789901"/>
    </source>
</evidence>
<keyword evidence="1" id="KW-1133">Transmembrane helix</keyword>